<dbReference type="eggNOG" id="COG1525">
    <property type="taxonomic scope" value="Bacteria"/>
</dbReference>
<dbReference type="Proteomes" id="UP000025171">
    <property type="component" value="Unassembled WGS sequence"/>
</dbReference>
<dbReference type="InterPro" id="IPR035437">
    <property type="entry name" value="SNase_OB-fold_sf"/>
</dbReference>
<dbReference type="AlphaFoldDB" id="A0A059FP92"/>
<feature type="domain" description="TNase-like" evidence="1">
    <location>
        <begin position="100"/>
        <end position="176"/>
    </location>
</feature>
<reference evidence="2 3" key="1">
    <citation type="journal article" date="2014" name="Antonie Van Leeuwenhoek">
        <title>Hyphomonas beringensis sp. nov. and Hyphomonas chukchiensis sp. nov., isolated from surface seawater of the Bering Sea and Chukchi Sea.</title>
        <authorList>
            <person name="Li C."/>
            <person name="Lai Q."/>
            <person name="Li G."/>
            <person name="Dong C."/>
            <person name="Wang J."/>
            <person name="Liao Y."/>
            <person name="Shao Z."/>
        </authorList>
    </citation>
    <scope>NUCLEOTIDE SEQUENCE [LARGE SCALE GENOMIC DNA]</scope>
    <source>
        <strain evidence="2 3">MHS-2</strain>
    </source>
</reference>
<comment type="caution">
    <text evidence="2">The sequence shown here is derived from an EMBL/GenBank/DDBJ whole genome shotgun (WGS) entry which is preliminary data.</text>
</comment>
<keyword evidence="3" id="KW-1185">Reference proteome</keyword>
<protein>
    <submittedName>
        <fullName evidence="2">Putative nuclease</fullName>
    </submittedName>
</protein>
<name>A0A059FP92_9PROT</name>
<evidence type="ECO:0000313" key="3">
    <source>
        <dbReference type="Proteomes" id="UP000025171"/>
    </source>
</evidence>
<dbReference type="STRING" id="1280950.HJO_09644"/>
<dbReference type="EMBL" id="ARYK01000004">
    <property type="protein sequence ID" value="KCZ92288.1"/>
    <property type="molecule type" value="Genomic_DNA"/>
</dbReference>
<evidence type="ECO:0000259" key="1">
    <source>
        <dbReference type="Pfam" id="PF00565"/>
    </source>
</evidence>
<organism evidence="2 3">
    <name type="scientific">Hyphomonas johnsonii MHS-2</name>
    <dbReference type="NCBI Taxonomy" id="1280950"/>
    <lineage>
        <taxon>Bacteria</taxon>
        <taxon>Pseudomonadati</taxon>
        <taxon>Pseudomonadota</taxon>
        <taxon>Alphaproteobacteria</taxon>
        <taxon>Hyphomonadales</taxon>
        <taxon>Hyphomonadaceae</taxon>
        <taxon>Hyphomonas</taxon>
    </lineage>
</organism>
<gene>
    <name evidence="2" type="ORF">HJO_09644</name>
</gene>
<accession>A0A059FP92</accession>
<proteinExistence type="predicted"/>
<dbReference type="InterPro" id="IPR016071">
    <property type="entry name" value="Staphylococal_nuclease_OB-fold"/>
</dbReference>
<evidence type="ECO:0000313" key="2">
    <source>
        <dbReference type="EMBL" id="KCZ92288.1"/>
    </source>
</evidence>
<dbReference type="SUPFAM" id="SSF50199">
    <property type="entry name" value="Staphylococcal nuclease"/>
    <property type="match status" value="1"/>
</dbReference>
<sequence>MGRKDNVIEFSRAAATRRHRRTITRYRLGWRPRFRILSRQKLAALFCLAILAGTVSVMHTDRPLWDQPAPERPMTSARSGSDRVYVSWVDGDSGEINGARFRLHGVDAPEGSLSRARCNRERQLADEARRAVRALTQGGGVTIRRSHGFDRYGRELVDLSVNGRDVAQSLMARGYLKRWRYGIESKPNWCG</sequence>
<dbReference type="RefSeq" id="WP_051618474.1">
    <property type="nucleotide sequence ID" value="NZ_ARYK01000004.1"/>
</dbReference>
<dbReference type="Gene3D" id="2.40.50.90">
    <property type="match status" value="1"/>
</dbReference>
<dbReference type="Pfam" id="PF00565">
    <property type="entry name" value="SNase"/>
    <property type="match status" value="1"/>
</dbReference>
<dbReference type="PATRIC" id="fig|1280950.3.peg.1931"/>